<keyword evidence="1" id="KW-1133">Transmembrane helix</keyword>
<dbReference type="Proteomes" id="UP000198287">
    <property type="component" value="Unassembled WGS sequence"/>
</dbReference>
<dbReference type="EMBL" id="LNIX01000011">
    <property type="protein sequence ID" value="OXA48880.1"/>
    <property type="molecule type" value="Genomic_DNA"/>
</dbReference>
<evidence type="ECO:0000256" key="1">
    <source>
        <dbReference type="SAM" id="Phobius"/>
    </source>
</evidence>
<keyword evidence="3" id="KW-1185">Reference proteome</keyword>
<keyword evidence="1" id="KW-0812">Transmembrane</keyword>
<sequence>MDKQILSYFLHPSLLSGSTLDSLSFNQNLYKWAWKRPLEYNQVQEKFEFNHKQRYVWRLTEFIFNPVIILGLFVFLLSGHFDSNLETTSNLFLSLMYIIAIVYTLSGLCVSIGESSFGTDVPAGFKRMLDLEVDLRSDILFLLQRPSLPSTTNLLISFALQNAALLHICAGPAAPFMLIYLRVDPLDVISLTSIVLGFDSRLFQILIFITKFVIYFLIGVDIARNMSYLIHYQLIILTKYANILSMLGKIPKKVRNFGAFIEKWQHFFIVSQNLGGVNDNAIFLIMWHALVLEVVLLFVSIWLYRHVPLMIYQLVVTTAINIATIMKIFIPFFANLGDKSTLLLHEWRGVPHNSRHLQKKFRSLRPIVFKVACDDVVLFVMEKSLKTSYFNAILNFVITALLA</sequence>
<dbReference type="AlphaFoldDB" id="A0A226DUY7"/>
<feature type="transmembrane region" description="Helical" evidence="1">
    <location>
        <begin position="310"/>
        <end position="330"/>
    </location>
</feature>
<keyword evidence="1" id="KW-0472">Membrane</keyword>
<proteinExistence type="predicted"/>
<organism evidence="2 3">
    <name type="scientific">Folsomia candida</name>
    <name type="common">Springtail</name>
    <dbReference type="NCBI Taxonomy" id="158441"/>
    <lineage>
        <taxon>Eukaryota</taxon>
        <taxon>Metazoa</taxon>
        <taxon>Ecdysozoa</taxon>
        <taxon>Arthropoda</taxon>
        <taxon>Hexapoda</taxon>
        <taxon>Collembola</taxon>
        <taxon>Entomobryomorpha</taxon>
        <taxon>Isotomoidea</taxon>
        <taxon>Isotomidae</taxon>
        <taxon>Proisotominae</taxon>
        <taxon>Folsomia</taxon>
    </lineage>
</organism>
<feature type="transmembrane region" description="Helical" evidence="1">
    <location>
        <begin position="281"/>
        <end position="304"/>
    </location>
</feature>
<feature type="transmembrane region" description="Helical" evidence="1">
    <location>
        <begin position="154"/>
        <end position="181"/>
    </location>
</feature>
<evidence type="ECO:0000313" key="2">
    <source>
        <dbReference type="EMBL" id="OXA48880.1"/>
    </source>
</evidence>
<reference evidence="2 3" key="1">
    <citation type="submission" date="2015-12" db="EMBL/GenBank/DDBJ databases">
        <title>The genome of Folsomia candida.</title>
        <authorList>
            <person name="Faddeeva A."/>
            <person name="Derks M.F."/>
            <person name="Anvar Y."/>
            <person name="Smit S."/>
            <person name="Van Straalen N."/>
            <person name="Roelofs D."/>
        </authorList>
    </citation>
    <scope>NUCLEOTIDE SEQUENCE [LARGE SCALE GENOMIC DNA]</scope>
    <source>
        <strain evidence="2 3">VU population</strain>
        <tissue evidence="2">Whole body</tissue>
    </source>
</reference>
<comment type="caution">
    <text evidence="2">The sequence shown here is derived from an EMBL/GenBank/DDBJ whole genome shotgun (WGS) entry which is preliminary data.</text>
</comment>
<feature type="transmembrane region" description="Helical" evidence="1">
    <location>
        <begin position="202"/>
        <end position="223"/>
    </location>
</feature>
<feature type="transmembrane region" description="Helical" evidence="1">
    <location>
        <begin position="229"/>
        <end position="247"/>
    </location>
</feature>
<feature type="transmembrane region" description="Helical" evidence="1">
    <location>
        <begin position="62"/>
        <end position="79"/>
    </location>
</feature>
<gene>
    <name evidence="2" type="ORF">Fcan01_16460</name>
</gene>
<name>A0A226DUY7_FOLCA</name>
<evidence type="ECO:0008006" key="4">
    <source>
        <dbReference type="Google" id="ProtNLM"/>
    </source>
</evidence>
<feature type="transmembrane region" description="Helical" evidence="1">
    <location>
        <begin position="91"/>
        <end position="113"/>
    </location>
</feature>
<accession>A0A226DUY7</accession>
<evidence type="ECO:0000313" key="3">
    <source>
        <dbReference type="Proteomes" id="UP000198287"/>
    </source>
</evidence>
<protein>
    <recommendedName>
        <fullName evidence="4">Odorant receptor</fullName>
    </recommendedName>
</protein>